<dbReference type="AlphaFoldDB" id="A3VHB9"/>
<evidence type="ECO:0000313" key="2">
    <source>
        <dbReference type="Proteomes" id="UP000002931"/>
    </source>
</evidence>
<proteinExistence type="predicted"/>
<dbReference type="HOGENOM" id="CLU_3154595_0_0_5"/>
<dbReference type="EMBL" id="AAMT01000008">
    <property type="protein sequence ID" value="EAQ12674.1"/>
    <property type="molecule type" value="Genomic_DNA"/>
</dbReference>
<evidence type="ECO:0000313" key="1">
    <source>
        <dbReference type="EMBL" id="EAQ12674.1"/>
    </source>
</evidence>
<accession>A3VHB9</accession>
<reference evidence="1 2" key="1">
    <citation type="journal article" date="2010" name="J. Bacteriol.">
        <title>Genome sequences of Pelagibaca bermudensis HTCC2601T and Maritimibacter alkaliphilus HTCC2654T, the type strains of two marine Roseobacter genera.</title>
        <authorList>
            <person name="Thrash J.C."/>
            <person name="Cho J.C."/>
            <person name="Ferriera S."/>
            <person name="Johnson J."/>
            <person name="Vergin K.L."/>
            <person name="Giovannoni S.J."/>
        </authorList>
    </citation>
    <scope>NUCLEOTIDE SEQUENCE [LARGE SCALE GENOMIC DNA]</scope>
    <source>
        <strain evidence="1 2">HTCC2654</strain>
    </source>
</reference>
<protein>
    <submittedName>
        <fullName evidence="1">Uncharacterized protein</fullName>
    </submittedName>
</protein>
<organism evidence="1 2">
    <name type="scientific">Maritimibacter alkaliphilus HTCC2654</name>
    <dbReference type="NCBI Taxonomy" id="314271"/>
    <lineage>
        <taxon>Bacteria</taxon>
        <taxon>Pseudomonadati</taxon>
        <taxon>Pseudomonadota</taxon>
        <taxon>Alphaproteobacteria</taxon>
        <taxon>Rhodobacterales</taxon>
        <taxon>Roseobacteraceae</taxon>
        <taxon>Maritimibacter</taxon>
    </lineage>
</organism>
<comment type="caution">
    <text evidence="1">The sequence shown here is derived from an EMBL/GenBank/DDBJ whole genome shotgun (WGS) entry which is preliminary data.</text>
</comment>
<keyword evidence="2" id="KW-1185">Reference proteome</keyword>
<sequence>MAETVRRFGGKVIRSSLSGRRADQIRTVTAADARGAEKASLRDQPELA</sequence>
<dbReference type="Proteomes" id="UP000002931">
    <property type="component" value="Unassembled WGS sequence"/>
</dbReference>
<gene>
    <name evidence="1" type="ORF">RB2654_15350</name>
</gene>
<name>A3VHB9_9RHOB</name>